<comment type="caution">
    <text evidence="2">The sequence shown here is derived from an EMBL/GenBank/DDBJ whole genome shotgun (WGS) entry which is preliminary data.</text>
</comment>
<accession>A0A7X1ZC50</accession>
<feature type="compositionally biased region" description="Basic and acidic residues" evidence="1">
    <location>
        <begin position="137"/>
        <end position="146"/>
    </location>
</feature>
<dbReference type="InterPro" id="IPR036105">
    <property type="entry name" value="DiNase_FeMo-co_biosyn_sf"/>
</dbReference>
<sequence length="152" mass="15917">MRIGFTSQNLKTITAHAGRTRRFLVYDLAADGAATPLEPIDLPPEMTLHEFHGQGPHPIDALDVLVTKECGAGFLRRMGARGVIVVTSPEDTDPASVLRGIAEGRIDISQPTAVSCGGGHGQGKGHGHGHGHGQGPNHDHDHDHGHGCCGGH</sequence>
<name>A0A7X1ZC50_9PROT</name>
<dbReference type="AlphaFoldDB" id="A0A7X1ZC50"/>
<dbReference type="RefSeq" id="WP_153341262.1">
    <property type="nucleotide sequence ID" value="NZ_WIVE01000006.1"/>
</dbReference>
<keyword evidence="3" id="KW-1185">Reference proteome</keyword>
<dbReference type="SUPFAM" id="SSF53146">
    <property type="entry name" value="Nitrogenase accessory factor-like"/>
    <property type="match status" value="1"/>
</dbReference>
<dbReference type="Proteomes" id="UP000434582">
    <property type="component" value="Unassembled WGS sequence"/>
</dbReference>
<feature type="region of interest" description="Disordered" evidence="1">
    <location>
        <begin position="113"/>
        <end position="152"/>
    </location>
</feature>
<dbReference type="OrthoDB" id="9797941at2"/>
<dbReference type="EMBL" id="WIVE01000006">
    <property type="protein sequence ID" value="MQX35598.1"/>
    <property type="molecule type" value="Genomic_DNA"/>
</dbReference>
<evidence type="ECO:0000313" key="3">
    <source>
        <dbReference type="Proteomes" id="UP000434582"/>
    </source>
</evidence>
<evidence type="ECO:0000256" key="1">
    <source>
        <dbReference type="SAM" id="MobiDB-lite"/>
    </source>
</evidence>
<organism evidence="2 3">
    <name type="scientific">Roseospira navarrensis</name>
    <dbReference type="NCBI Taxonomy" id="140058"/>
    <lineage>
        <taxon>Bacteria</taxon>
        <taxon>Pseudomonadati</taxon>
        <taxon>Pseudomonadota</taxon>
        <taxon>Alphaproteobacteria</taxon>
        <taxon>Rhodospirillales</taxon>
        <taxon>Rhodospirillaceae</taxon>
        <taxon>Roseospira</taxon>
    </lineage>
</organism>
<proteinExistence type="predicted"/>
<gene>
    <name evidence="2" type="ORF">GHC57_03610</name>
</gene>
<dbReference type="Gene3D" id="3.30.420.130">
    <property type="entry name" value="Dinitrogenase iron-molybdenum cofactor biosynthesis domain"/>
    <property type="match status" value="1"/>
</dbReference>
<reference evidence="2 3" key="1">
    <citation type="submission" date="2019-10" db="EMBL/GenBank/DDBJ databases">
        <title>Draft whole-genome sequence of the purple nonsulfur photosynthetic bacterium Roseospira navarrensis DSM 15114.</title>
        <authorList>
            <person name="Kyndt J.A."/>
            <person name="Meyer T.E."/>
        </authorList>
    </citation>
    <scope>NUCLEOTIDE SEQUENCE [LARGE SCALE GENOMIC DNA]</scope>
    <source>
        <strain evidence="2 3">DSM 15114</strain>
    </source>
</reference>
<evidence type="ECO:0000313" key="2">
    <source>
        <dbReference type="EMBL" id="MQX35598.1"/>
    </source>
</evidence>
<protein>
    <submittedName>
        <fullName evidence="2">Nitrogen fixation protein</fullName>
    </submittedName>
</protein>